<proteinExistence type="predicted"/>
<dbReference type="EMBL" id="LHQR01000014">
    <property type="protein sequence ID" value="KXG53101.1"/>
    <property type="molecule type" value="Genomic_DNA"/>
</dbReference>
<keyword evidence="2" id="KW-1185">Reference proteome</keyword>
<sequence length="123" mass="13773">MQVAFHWLPLQQGVGNIKTKDKVSILQNPFQDLQYRPVETPGDNLYVTARLEDTTTPTLVSSGHILTVKADDKYERPLPSFDLQELRWHLSRVAAFQGAGENEDGSYDYEYKFDPVSGGGIGS</sequence>
<dbReference type="OrthoDB" id="5416097at2759"/>
<dbReference type="RefSeq" id="XP_040651636.1">
    <property type="nucleotide sequence ID" value="XM_040787864.1"/>
</dbReference>
<organism evidence="1 2">
    <name type="scientific">Penicillium patulum</name>
    <name type="common">Penicillium griseofulvum</name>
    <dbReference type="NCBI Taxonomy" id="5078"/>
    <lineage>
        <taxon>Eukaryota</taxon>
        <taxon>Fungi</taxon>
        <taxon>Dikarya</taxon>
        <taxon>Ascomycota</taxon>
        <taxon>Pezizomycotina</taxon>
        <taxon>Eurotiomycetes</taxon>
        <taxon>Eurotiomycetidae</taxon>
        <taxon>Eurotiales</taxon>
        <taxon>Aspergillaceae</taxon>
        <taxon>Penicillium</taxon>
    </lineage>
</organism>
<dbReference type="GeneID" id="63703164"/>
<dbReference type="AlphaFoldDB" id="A0A135LW16"/>
<gene>
    <name evidence="1" type="ORF">PGRI_001510</name>
</gene>
<reference evidence="1 2" key="1">
    <citation type="journal article" date="2016" name="BMC Genomics">
        <title>Genome sequencing and secondary metabolism of the postharvest pathogen Penicillium griseofulvum.</title>
        <authorList>
            <person name="Banani H."/>
            <person name="Marcet-Houben M."/>
            <person name="Ballester A.R."/>
            <person name="Abbruscato P."/>
            <person name="Gonzalez-Candelas L."/>
            <person name="Gabaldon T."/>
            <person name="Spadaro D."/>
        </authorList>
    </citation>
    <scope>NUCLEOTIDE SEQUENCE [LARGE SCALE GENOMIC DNA]</scope>
    <source>
        <strain evidence="1 2">PG3</strain>
    </source>
</reference>
<dbReference type="Proteomes" id="UP000070168">
    <property type="component" value="Unassembled WGS sequence"/>
</dbReference>
<name>A0A135LW16_PENPA</name>
<evidence type="ECO:0000313" key="1">
    <source>
        <dbReference type="EMBL" id="KXG53101.1"/>
    </source>
</evidence>
<evidence type="ECO:0000313" key="2">
    <source>
        <dbReference type="Proteomes" id="UP000070168"/>
    </source>
</evidence>
<protein>
    <submittedName>
        <fullName evidence="1">Uncharacterized protein</fullName>
    </submittedName>
</protein>
<comment type="caution">
    <text evidence="1">The sequence shown here is derived from an EMBL/GenBank/DDBJ whole genome shotgun (WGS) entry which is preliminary data.</text>
</comment>
<accession>A0A135LW16</accession>